<keyword evidence="9 10" id="KW-0505">Motor protein</keyword>
<feature type="region of interest" description="Disordered" evidence="12">
    <location>
        <begin position="2256"/>
        <end position="2314"/>
    </location>
</feature>
<feature type="region of interest" description="Disordered" evidence="12">
    <location>
        <begin position="2340"/>
        <end position="2359"/>
    </location>
</feature>
<dbReference type="GO" id="GO:0051015">
    <property type="term" value="F:actin filament binding"/>
    <property type="evidence" value="ECO:0007669"/>
    <property type="project" value="TreeGrafter"/>
</dbReference>
<keyword evidence="14" id="KW-1185">Reference proteome</keyword>
<feature type="compositionally biased region" description="Basic and acidic residues" evidence="12">
    <location>
        <begin position="306"/>
        <end position="315"/>
    </location>
</feature>
<evidence type="ECO:0000256" key="10">
    <source>
        <dbReference type="PROSITE-ProRule" id="PRU00782"/>
    </source>
</evidence>
<organism evidence="14 15">
    <name type="scientific">Phyllostomus discolor</name>
    <name type="common">pale spear-nosed bat</name>
    <dbReference type="NCBI Taxonomy" id="89673"/>
    <lineage>
        <taxon>Eukaryota</taxon>
        <taxon>Metazoa</taxon>
        <taxon>Chordata</taxon>
        <taxon>Craniata</taxon>
        <taxon>Vertebrata</taxon>
        <taxon>Euteleostomi</taxon>
        <taxon>Mammalia</taxon>
        <taxon>Eutheria</taxon>
        <taxon>Laurasiatheria</taxon>
        <taxon>Chiroptera</taxon>
        <taxon>Yangochiroptera</taxon>
        <taxon>Phyllostomidae</taxon>
        <taxon>Phyllostominae</taxon>
        <taxon>Phyllostomus</taxon>
    </lineage>
</organism>
<dbReference type="PROSITE" id="PS50096">
    <property type="entry name" value="IQ"/>
    <property type="match status" value="1"/>
</dbReference>
<evidence type="ECO:0000313" key="15">
    <source>
        <dbReference type="RefSeq" id="XP_035869523.1"/>
    </source>
</evidence>
<evidence type="ECO:0000256" key="5">
    <source>
        <dbReference type="ARBA" id="ARBA00022741"/>
    </source>
</evidence>
<feature type="compositionally biased region" description="Pro residues" evidence="12">
    <location>
        <begin position="581"/>
        <end position="590"/>
    </location>
</feature>
<evidence type="ECO:0000256" key="1">
    <source>
        <dbReference type="ARBA" id="ARBA00004496"/>
    </source>
</evidence>
<dbReference type="Gene3D" id="4.10.270.10">
    <property type="entry name" value="Myosin, subunit A"/>
    <property type="match status" value="1"/>
</dbReference>
<dbReference type="InParanoid" id="A0A7E6CRB1"/>
<keyword evidence="10" id="KW-0009">Actin-binding</keyword>
<proteinExistence type="inferred from homology"/>
<feature type="compositionally biased region" description="Basic and acidic residues" evidence="12">
    <location>
        <begin position="2612"/>
        <end position="2622"/>
    </location>
</feature>
<dbReference type="OrthoDB" id="2505895at2759"/>
<evidence type="ECO:0000256" key="4">
    <source>
        <dbReference type="ARBA" id="ARBA00022553"/>
    </source>
</evidence>
<keyword evidence="4" id="KW-0597">Phosphoprotein</keyword>
<dbReference type="Gene3D" id="1.10.10.820">
    <property type="match status" value="1"/>
</dbReference>
<keyword evidence="5 10" id="KW-0547">Nucleotide-binding</keyword>
<feature type="coiled-coil region" evidence="11">
    <location>
        <begin position="1591"/>
        <end position="1722"/>
    </location>
</feature>
<dbReference type="Proteomes" id="UP000504628">
    <property type="component" value="Chromosome 13"/>
</dbReference>
<feature type="compositionally biased region" description="Basic and acidic residues" evidence="12">
    <location>
        <begin position="526"/>
        <end position="560"/>
    </location>
</feature>
<feature type="compositionally biased region" description="Polar residues" evidence="12">
    <location>
        <begin position="2298"/>
        <end position="2309"/>
    </location>
</feature>
<feature type="compositionally biased region" description="Basic and acidic residues" evidence="12">
    <location>
        <begin position="462"/>
        <end position="497"/>
    </location>
</feature>
<evidence type="ECO:0000259" key="13">
    <source>
        <dbReference type="PROSITE" id="PS51456"/>
    </source>
</evidence>
<dbReference type="PROSITE" id="PS51456">
    <property type="entry name" value="MYOSIN_MOTOR"/>
    <property type="match status" value="1"/>
</dbReference>
<sequence>MSMLSDAWSTATPGCRLLARPGAHRLILEMTCRLSCCYHIGAEGGRGQGRGGAGREGAECETVWRAAWGICPSPPLGRLAGVSVPPPGETSRAGVVPVTRGLTGTSLVSVRVLCCVCLRPIPCCQAESSISPHLTSSHLPARLCRGMAISSRLALWEQKIREEDKSPPPSSPPPLFSVIPGGFIKQLVRETEKESKEARLKKQAALASPERETPEISTSQPNSKSNSGTKSGSQKTSQDSQAGSPQHPNIPGQEGEGAGTTEPAPMTTVNGEKPQESGPGGAPAKKPLPFKRGVRRGDVLLMVAKLDPDSAKVEQRTQPQDAPTCKTPAPATDPGGGRKGESPQAPHGPRASPEDTAPKAEKTQTGGPGGPGTVLLTKGEKDQGAAGKGGGAPQAKGLKGEEPQDTVRPVEGGPPGTVEKGAGDPPNKAAKGKLSKDAAGEGKLAGAQIQVKKWGGSLGRKSKCDGPQKKDKEGVLLSKVEKTEEPQTKGEKVDKVQGKVGKTAEVLRGMEEARGPQGGSGEADEAGSRTEKGFEAPKEVGEHGEAPAAAEKERQPDSRGQDAGQPCQRADGRAEALQPEPGGPRVPAPGSPAERPLVPENPEGPALPEGSGGSPSGASAQAPEDRWYEAEKVWLVQKDGFTLATVLKPDEGTADLPAGRVRLCIDADKTITEVDEEHVHRANPPELDQAEDLASLVSVNESSVLHTLLHRYRAQLPHTFMGPDLIILQPRGPPAPSAGKVLRGRRDGLPAHVTSLAQRAYWALLSQRRDQSIVALGRSGAGKTTCCEQVLEHLVGMAGSVDGSVSVEKIRATFTVLRAFGSVSTGHSRSATRFTMLMSLDFSATGRVTAAQLQTMLLEKSRVARQPEGEGNFEVFSQMLAGLDPDLRTELYLHQMADSSSFGMGVWSKPEDKQRAAAAFAQLQGAMETLGVSESEQRAIWQVLAAIYHLGAAGACKVGRKQFMRFEWANRAAEALGCEYEELNTATFKHHLRQIIQQVTSGPSRRGLEDEEASSGLKMTGVECVEGMASGLYQELFAAVVSLINRSFSSRHLSMASITVVDSPGFQNPRHQGKDRAATFEELCHNYTQERLQLLFYQRTFVSALERYREEGLPVQCDLPEPSPGTTVAVVDQSPSQVRLPPGGGVEDARGLFWVLDEEVRVEGSSDSVVLERLCAAFEKKGAGAEGTSALRPCEQPLQCEVSHQRGQDPVRYDLTGWLHKAKPNLSALDAPQVLQQSKREELRSLFQARAKLSPVCRAVAGLEGTSQQALQRSCAVRRVFASSFAAVKRKAPCSQIKLQMDALSSVIRRSQLYFIHCLVPSLMLESRGGQGPPTPPQPGGDRPGAGGALPVDIPALRAQLSGSCILEALRLHRTGYADHMGLARFRRRFQVLDPPLAKKFLSATEGIDERKAVEELLRTLDLEKKAVAVGHSQVFLKAGVVSRLEKQREKLVSHSIVLFQAACKGFLSRQEFKKLKVRRLASRCIQKNVAVFLAVKGWPWWQLLCSLRPLLSATVGDEQLRAKEEELTVLKQKLERSEKSRQELRQNSDLLESKIADLTTELADERFKGDVACQVLESERAERLRTFREVQELKSKYEQVQKSLGEVEKQLEEAQQKIQLNDSERSLAGGADEWQVRFDCAQMENAFLRKRLQQSEERLDAELTARRELEQQLREVQSAYEGAKKLAHQLKRKCRHLTCDLEDTRVLLENQQSRNHELQKKQNKFDMQLAQALGECVFEKGLREKVSQENTSVRWELGQLQQQLKQKEQETSKLKQEVEMLQGQKRELLQSPSLGESGLAGLKDRLWRLESSALEQQKVQSQQENTIKQLEQLRQRFELEIERMKQMHQKDREDQEEELEDVRQSCQKRLRQLEVQLEQEYEEKQMVLHEKQDLEGLIGTLCDQIGHRDFDVEKRLRRDLRRTHALLSDVQLLLGTMEDGKTSVSKEELEKVHSQLEQSEAKCEDALKTQKALTADLESMHSELENMTRSKSLVDEQLYRLQFERADLLKRIDEDQDDLNDLMQKHKDLIAQSAADIGQIQELQLQLEEAKKEKHKLQEQLQVAQMRIEYLEKSTVDRAIVSRQEAIICDLENKTEFQKVQIKRFEVLVIRLRDSLIKMGEELSQAAAAESQQRESSQYYQRRLEELKADMEELVQREAEASRRCMELEKYVEELATVRQTLQTDLETSIRRIADLQAALEEVASSDSDTESVLTTVDCGGSGRKEIDNVSLLSSQPGDSLQSWLSCTLSMATDTRRTPSRQSAISSHILSPRANEEAGDTEGTQRASALNRARDVPSQTSGDKSLSPLSRHRQRYSHLGDGEECDIQRKPAEILGAVSLSPTSPRTDTSMVSREKLPSPSAALSEFVEGLRRKRAQRSQGSPLGLEDWPTVPIYQTTGASTLRRARVGSDEGHLLLRSGAKSLLETEDSARASAGLLRSTSLKCIASQRGDSSPLLPEKPKTRFSSCESLLESGPGAGRNLSPPTTPRDTLLSPVLRPRRRCLESSLDDAGCPDLGKESLVFQNRQFAHLMGEPLGSDPFSWKLPSLNYDRKTKVDFDDFLPAIRKPETSRSLARASEDGRDSSLHASAHLEAEGAGRTFLSGIKTILKKSPESREDPAHLSDSSSSSSSIVSFKSADSIKSRPRTPRPEGDGRERMSPAPREAGTGGRDQDVESIMKKYLQK</sequence>
<feature type="binding site" evidence="10">
    <location>
        <begin position="777"/>
        <end position="784"/>
    </location>
    <ligand>
        <name>ATP</name>
        <dbReference type="ChEBI" id="CHEBI:30616"/>
    </ligand>
</feature>
<dbReference type="Gene3D" id="1.20.58.530">
    <property type="match status" value="1"/>
</dbReference>
<dbReference type="GO" id="GO:0005737">
    <property type="term" value="C:cytoplasm"/>
    <property type="evidence" value="ECO:0007669"/>
    <property type="project" value="UniProtKB-SubCell"/>
</dbReference>
<dbReference type="Gene3D" id="3.40.850.10">
    <property type="entry name" value="Kinesin motor domain"/>
    <property type="match status" value="1"/>
</dbReference>
<keyword evidence="8 10" id="KW-0518">Myosin</keyword>
<keyword evidence="3" id="KW-0963">Cytoplasm</keyword>
<evidence type="ECO:0000256" key="11">
    <source>
        <dbReference type="SAM" id="Coils"/>
    </source>
</evidence>
<dbReference type="FunFam" id="1.10.10.820:FF:000004">
    <property type="entry name" value="unconventional myosin-XVIIIa isoform X1"/>
    <property type="match status" value="1"/>
</dbReference>
<feature type="region of interest" description="Disordered" evidence="12">
    <location>
        <begin position="2450"/>
        <end position="2494"/>
    </location>
</feature>
<dbReference type="PANTHER" id="PTHR45615:SF8">
    <property type="entry name" value="UNCONVENTIONAL MYOSIN-XVIIIB"/>
    <property type="match status" value="1"/>
</dbReference>
<feature type="compositionally biased region" description="Polar residues" evidence="12">
    <location>
        <begin position="2341"/>
        <end position="2353"/>
    </location>
</feature>
<dbReference type="SMART" id="SM00242">
    <property type="entry name" value="MYSc"/>
    <property type="match status" value="1"/>
</dbReference>
<dbReference type="Gene3D" id="1.20.120.720">
    <property type="entry name" value="Myosin VI head, motor domain, U50 subdomain"/>
    <property type="match status" value="1"/>
</dbReference>
<evidence type="ECO:0000256" key="7">
    <source>
        <dbReference type="ARBA" id="ARBA00023054"/>
    </source>
</evidence>
<dbReference type="CDD" id="cd01386">
    <property type="entry name" value="MYSc_Myo18"/>
    <property type="match status" value="1"/>
</dbReference>
<feature type="coiled-coil region" evidence="11">
    <location>
        <begin position="2006"/>
        <end position="2075"/>
    </location>
</feature>
<dbReference type="InterPro" id="IPR001609">
    <property type="entry name" value="Myosin_head_motor_dom-like"/>
</dbReference>
<feature type="compositionally biased region" description="Basic and acidic residues" evidence="12">
    <location>
        <begin position="2649"/>
        <end position="2659"/>
    </location>
</feature>
<dbReference type="InterPro" id="IPR036961">
    <property type="entry name" value="Kinesin_motor_dom_sf"/>
</dbReference>
<dbReference type="GO" id="GO:0016461">
    <property type="term" value="C:unconventional myosin complex"/>
    <property type="evidence" value="ECO:0007669"/>
    <property type="project" value="TreeGrafter"/>
</dbReference>
<comment type="subcellular location">
    <subcellularLocation>
        <location evidence="1">Cytoplasm</location>
    </subcellularLocation>
</comment>
<name>A0A7E6CRB1_9CHIR</name>
<feature type="compositionally biased region" description="Basic and acidic residues" evidence="12">
    <location>
        <begin position="190"/>
        <end position="200"/>
    </location>
</feature>
<feature type="coiled-coil region" evidence="11">
    <location>
        <begin position="1817"/>
        <end position="1891"/>
    </location>
</feature>
<evidence type="ECO:0000256" key="2">
    <source>
        <dbReference type="ARBA" id="ARBA00008314"/>
    </source>
</evidence>
<dbReference type="GO" id="GO:0031032">
    <property type="term" value="P:actomyosin structure organization"/>
    <property type="evidence" value="ECO:0007669"/>
    <property type="project" value="TreeGrafter"/>
</dbReference>
<evidence type="ECO:0000256" key="6">
    <source>
        <dbReference type="ARBA" id="ARBA00022840"/>
    </source>
</evidence>
<dbReference type="RefSeq" id="XP_035869523.1">
    <property type="nucleotide sequence ID" value="XM_036013630.1"/>
</dbReference>
<feature type="compositionally biased region" description="Basic and acidic residues" evidence="12">
    <location>
        <begin position="352"/>
        <end position="362"/>
    </location>
</feature>
<feature type="compositionally biased region" description="Low complexity" evidence="12">
    <location>
        <begin position="222"/>
        <end position="238"/>
    </location>
</feature>
<dbReference type="PANTHER" id="PTHR45615">
    <property type="entry name" value="MYOSIN HEAVY CHAIN, NON-MUSCLE"/>
    <property type="match status" value="1"/>
</dbReference>
<dbReference type="Gene3D" id="6.20.240.20">
    <property type="match status" value="1"/>
</dbReference>
<feature type="region of interest" description="Disordered" evidence="12">
    <location>
        <begin position="1327"/>
        <end position="1349"/>
    </location>
</feature>
<protein>
    <submittedName>
        <fullName evidence="15">Unconventional myosin-XVIIIb</fullName>
    </submittedName>
</protein>
<evidence type="ECO:0000313" key="14">
    <source>
        <dbReference type="Proteomes" id="UP000504628"/>
    </source>
</evidence>
<feature type="compositionally biased region" description="Low complexity" evidence="12">
    <location>
        <begin position="2624"/>
        <end position="2641"/>
    </location>
</feature>
<feature type="coiled-coil region" evidence="11">
    <location>
        <begin position="1947"/>
        <end position="1977"/>
    </location>
</feature>
<feature type="region of interest" description="Disordered" evidence="12">
    <location>
        <begin position="306"/>
        <end position="624"/>
    </location>
</feature>
<evidence type="ECO:0000256" key="9">
    <source>
        <dbReference type="ARBA" id="ARBA00023175"/>
    </source>
</evidence>
<feature type="region of interest" description="Disordered" evidence="12">
    <location>
        <begin position="2612"/>
        <end position="2685"/>
    </location>
</feature>
<dbReference type="GeneID" id="114509657"/>
<feature type="region of interest" description="Disordered" evidence="12">
    <location>
        <begin position="190"/>
        <end position="294"/>
    </location>
</feature>
<dbReference type="InterPro" id="IPR036064">
    <property type="entry name" value="MYSc_Myo18"/>
</dbReference>
<reference evidence="15" key="1">
    <citation type="submission" date="2025-08" db="UniProtKB">
        <authorList>
            <consortium name="RefSeq"/>
        </authorList>
    </citation>
    <scope>IDENTIFICATION</scope>
    <source>
        <tissue evidence="15">Muscle</tissue>
    </source>
</reference>
<keyword evidence="6 10" id="KW-0067">ATP-binding</keyword>
<gene>
    <name evidence="15" type="primary">MYO18B</name>
</gene>
<dbReference type="PRINTS" id="PR00193">
    <property type="entry name" value="MYOSINHEAVY"/>
</dbReference>
<evidence type="ECO:0000256" key="3">
    <source>
        <dbReference type="ARBA" id="ARBA00022490"/>
    </source>
</evidence>
<dbReference type="FunFam" id="1.20.58.530:FF:000011">
    <property type="entry name" value="unconventional myosin-XVIIIa isoform X2"/>
    <property type="match status" value="1"/>
</dbReference>
<dbReference type="FunCoup" id="A0A7E6CRB1">
    <property type="interactions" value="360"/>
</dbReference>
<feature type="coiled-coil region" evidence="11">
    <location>
        <begin position="2138"/>
        <end position="2200"/>
    </location>
</feature>
<dbReference type="GO" id="GO:0016460">
    <property type="term" value="C:myosin II complex"/>
    <property type="evidence" value="ECO:0007669"/>
    <property type="project" value="TreeGrafter"/>
</dbReference>
<keyword evidence="7 11" id="KW-0175">Coiled coil</keyword>
<feature type="compositionally biased region" description="Polar residues" evidence="12">
    <location>
        <begin position="2261"/>
        <end position="2270"/>
    </location>
</feature>
<feature type="coiled-coil region" evidence="11">
    <location>
        <begin position="1751"/>
        <end position="1792"/>
    </location>
</feature>
<dbReference type="InterPro" id="IPR027417">
    <property type="entry name" value="P-loop_NTPase"/>
</dbReference>
<dbReference type="KEGG" id="pdic:114509657"/>
<dbReference type="Pfam" id="PF00063">
    <property type="entry name" value="Myosin_head"/>
    <property type="match status" value="1"/>
</dbReference>
<evidence type="ECO:0000256" key="12">
    <source>
        <dbReference type="SAM" id="MobiDB-lite"/>
    </source>
</evidence>
<dbReference type="GO" id="GO:0003774">
    <property type="term" value="F:cytoskeletal motor activity"/>
    <property type="evidence" value="ECO:0007669"/>
    <property type="project" value="UniProtKB-UniRule"/>
</dbReference>
<dbReference type="CTD" id="84700"/>
<evidence type="ECO:0000256" key="8">
    <source>
        <dbReference type="ARBA" id="ARBA00023123"/>
    </source>
</evidence>
<feature type="domain" description="Myosin motor" evidence="13">
    <location>
        <begin position="688"/>
        <end position="1450"/>
    </location>
</feature>
<dbReference type="SUPFAM" id="SSF52540">
    <property type="entry name" value="P-loop containing nucleoside triphosphate hydrolases"/>
    <property type="match status" value="1"/>
</dbReference>
<accession>A0A7E6CRB1</accession>
<comment type="caution">
    <text evidence="10">Lacks conserved residue(s) required for the propagation of feature annotation.</text>
</comment>
<dbReference type="GO" id="GO:0005524">
    <property type="term" value="F:ATP binding"/>
    <property type="evidence" value="ECO:0007669"/>
    <property type="project" value="UniProtKB-UniRule"/>
</dbReference>
<feature type="coiled-coil region" evidence="11">
    <location>
        <begin position="1521"/>
        <end position="1562"/>
    </location>
</feature>
<dbReference type="GO" id="GO:0032982">
    <property type="term" value="C:myosin filament"/>
    <property type="evidence" value="ECO:0007669"/>
    <property type="project" value="TreeGrafter"/>
</dbReference>
<comment type="similarity">
    <text evidence="2 10">Belongs to the TRAFAC class myosin-kinesin ATPase superfamily. Myosin family.</text>
</comment>